<sequence>TDANNWFLIDSQLAKMYLNWFDRKPLEFAMDPTSDFSLEARFRGYMRYSYGWSDWRWVYGHAVT</sequence>
<accession>X0V5J6</accession>
<gene>
    <name evidence="1" type="ORF">S01H1_33018</name>
</gene>
<organism evidence="1">
    <name type="scientific">marine sediment metagenome</name>
    <dbReference type="NCBI Taxonomy" id="412755"/>
    <lineage>
        <taxon>unclassified sequences</taxon>
        <taxon>metagenomes</taxon>
        <taxon>ecological metagenomes</taxon>
    </lineage>
</organism>
<name>X0V5J6_9ZZZZ</name>
<dbReference type="EMBL" id="BARS01020479">
    <property type="protein sequence ID" value="GAG07773.1"/>
    <property type="molecule type" value="Genomic_DNA"/>
</dbReference>
<dbReference type="AlphaFoldDB" id="X0V5J6"/>
<evidence type="ECO:0000313" key="1">
    <source>
        <dbReference type="EMBL" id="GAG07773.1"/>
    </source>
</evidence>
<reference evidence="1" key="1">
    <citation type="journal article" date="2014" name="Front. Microbiol.">
        <title>High frequency of phylogenetically diverse reductive dehalogenase-homologous genes in deep subseafloor sedimentary metagenomes.</title>
        <authorList>
            <person name="Kawai M."/>
            <person name="Futagami T."/>
            <person name="Toyoda A."/>
            <person name="Takaki Y."/>
            <person name="Nishi S."/>
            <person name="Hori S."/>
            <person name="Arai W."/>
            <person name="Tsubouchi T."/>
            <person name="Morono Y."/>
            <person name="Uchiyama I."/>
            <person name="Ito T."/>
            <person name="Fujiyama A."/>
            <person name="Inagaki F."/>
            <person name="Takami H."/>
        </authorList>
    </citation>
    <scope>NUCLEOTIDE SEQUENCE</scope>
    <source>
        <strain evidence="1">Expedition CK06-06</strain>
    </source>
</reference>
<comment type="caution">
    <text evidence="1">The sequence shown here is derived from an EMBL/GenBank/DDBJ whole genome shotgun (WGS) entry which is preliminary data.</text>
</comment>
<protein>
    <submittedName>
        <fullName evidence="1">Uncharacterized protein</fullName>
    </submittedName>
</protein>
<proteinExistence type="predicted"/>
<feature type="non-terminal residue" evidence="1">
    <location>
        <position position="1"/>
    </location>
</feature>